<evidence type="ECO:0000313" key="4">
    <source>
        <dbReference type="EMBL" id="TDQ47205.1"/>
    </source>
</evidence>
<evidence type="ECO:0000256" key="1">
    <source>
        <dbReference type="ARBA" id="ARBA00022679"/>
    </source>
</evidence>
<organism evidence="4 5">
    <name type="scientific">Actinorugispora endophytica</name>
    <dbReference type="NCBI Taxonomy" id="1605990"/>
    <lineage>
        <taxon>Bacteria</taxon>
        <taxon>Bacillati</taxon>
        <taxon>Actinomycetota</taxon>
        <taxon>Actinomycetes</taxon>
        <taxon>Streptosporangiales</taxon>
        <taxon>Nocardiopsidaceae</taxon>
        <taxon>Actinorugispora</taxon>
    </lineage>
</organism>
<dbReference type="FunFam" id="1.25.40.340:FF:000002">
    <property type="entry name" value="Dihydroxyacetone kinase, L subunit"/>
    <property type="match status" value="1"/>
</dbReference>
<accession>A0A4R6UPP2</accession>
<dbReference type="AlphaFoldDB" id="A0A4R6UPP2"/>
<protein>
    <submittedName>
        <fullName evidence="4">Dihydroxyacetone kinase-like protein</fullName>
    </submittedName>
</protein>
<evidence type="ECO:0000259" key="3">
    <source>
        <dbReference type="PROSITE" id="PS51480"/>
    </source>
</evidence>
<keyword evidence="1" id="KW-0808">Transferase</keyword>
<dbReference type="InterPro" id="IPR012737">
    <property type="entry name" value="DhaK_L_YcgS"/>
</dbReference>
<evidence type="ECO:0000313" key="5">
    <source>
        <dbReference type="Proteomes" id="UP000295281"/>
    </source>
</evidence>
<dbReference type="GO" id="GO:0004371">
    <property type="term" value="F:glycerone kinase activity"/>
    <property type="evidence" value="ECO:0007669"/>
    <property type="project" value="InterPro"/>
</dbReference>
<keyword evidence="5" id="KW-1185">Reference proteome</keyword>
<dbReference type="InterPro" id="IPR004007">
    <property type="entry name" value="DhaL_dom"/>
</dbReference>
<sequence length="214" mass="21480">MDSVTIDLARAWMRAAAESMDEHAEELTRLDAAIGDGDHGSNMRRGFSAVAGKLADTDFPSVGSVLTLSGRTLISTVGGASGPLYGTVLRSAGKRLTGSTASPGELLDALRDGMEAVRGLGGAQVRDKTMVDALAPALAAYSAALEDGADLGAAVGAAARAAGEGAQATVPMTARKGRASYLGERSRGHQDPGAASTALLFAALASVVGAPDVR</sequence>
<dbReference type="EMBL" id="SNYN01000022">
    <property type="protein sequence ID" value="TDQ47205.1"/>
    <property type="molecule type" value="Genomic_DNA"/>
</dbReference>
<dbReference type="OrthoDB" id="9800291at2"/>
<dbReference type="Gene3D" id="1.25.40.340">
    <property type="match status" value="1"/>
</dbReference>
<keyword evidence="2 4" id="KW-0418">Kinase</keyword>
<feature type="domain" description="DhaL" evidence="3">
    <location>
        <begin position="7"/>
        <end position="206"/>
    </location>
</feature>
<dbReference type="Proteomes" id="UP000295281">
    <property type="component" value="Unassembled WGS sequence"/>
</dbReference>
<dbReference type="NCBIfam" id="TIGR02365">
    <property type="entry name" value="dha_L_ycgS"/>
    <property type="match status" value="1"/>
</dbReference>
<dbReference type="InterPro" id="IPR050861">
    <property type="entry name" value="Dihydroxyacetone_Kinase"/>
</dbReference>
<dbReference type="GO" id="GO:0019563">
    <property type="term" value="P:glycerol catabolic process"/>
    <property type="evidence" value="ECO:0007669"/>
    <property type="project" value="TreeGrafter"/>
</dbReference>
<dbReference type="Pfam" id="PF02734">
    <property type="entry name" value="Dak2"/>
    <property type="match status" value="1"/>
</dbReference>
<dbReference type="SUPFAM" id="SSF101473">
    <property type="entry name" value="DhaL-like"/>
    <property type="match status" value="1"/>
</dbReference>
<dbReference type="PROSITE" id="PS51480">
    <property type="entry name" value="DHAL"/>
    <property type="match status" value="1"/>
</dbReference>
<dbReference type="InterPro" id="IPR036117">
    <property type="entry name" value="DhaL_dom_sf"/>
</dbReference>
<evidence type="ECO:0000256" key="2">
    <source>
        <dbReference type="ARBA" id="ARBA00022777"/>
    </source>
</evidence>
<dbReference type="PANTHER" id="PTHR28629:SF4">
    <property type="entry name" value="TRIOKINASE_FMN CYCLASE"/>
    <property type="match status" value="1"/>
</dbReference>
<dbReference type="GO" id="GO:0005829">
    <property type="term" value="C:cytosol"/>
    <property type="evidence" value="ECO:0007669"/>
    <property type="project" value="TreeGrafter"/>
</dbReference>
<dbReference type="SMART" id="SM01120">
    <property type="entry name" value="Dak2"/>
    <property type="match status" value="1"/>
</dbReference>
<gene>
    <name evidence="4" type="ORF">EV190_12224</name>
</gene>
<proteinExistence type="predicted"/>
<dbReference type="PANTHER" id="PTHR28629">
    <property type="entry name" value="TRIOKINASE/FMN CYCLASE"/>
    <property type="match status" value="1"/>
</dbReference>
<comment type="caution">
    <text evidence="4">The sequence shown here is derived from an EMBL/GenBank/DDBJ whole genome shotgun (WGS) entry which is preliminary data.</text>
</comment>
<reference evidence="4 5" key="1">
    <citation type="submission" date="2019-03" db="EMBL/GenBank/DDBJ databases">
        <title>Genomic Encyclopedia of Type Strains, Phase IV (KMG-IV): sequencing the most valuable type-strain genomes for metagenomic binning, comparative biology and taxonomic classification.</title>
        <authorList>
            <person name="Goeker M."/>
        </authorList>
    </citation>
    <scope>NUCLEOTIDE SEQUENCE [LARGE SCALE GENOMIC DNA]</scope>
    <source>
        <strain evidence="4 5">DSM 46770</strain>
    </source>
</reference>
<name>A0A4R6UPP2_9ACTN</name>